<dbReference type="Pfam" id="PF12840">
    <property type="entry name" value="HTH_20"/>
    <property type="match status" value="1"/>
</dbReference>
<accession>A0A095FPF2</accession>
<reference evidence="5 7" key="1">
    <citation type="submission" date="2014-08" db="EMBL/GenBank/DDBJ databases">
        <authorList>
            <person name="Bunnell A."/>
            <person name="Chain P.S."/>
            <person name="Chertkov O."/>
            <person name="Currie B.J."/>
            <person name="Daligault H.E."/>
            <person name="Davenport K.W."/>
            <person name="Davis C."/>
            <person name="Gleasner C.D."/>
            <person name="Johnson S.L."/>
            <person name="Kaestli M."/>
            <person name="Koren S."/>
            <person name="Kunde Y.A."/>
            <person name="Mayo M."/>
            <person name="McMurry K.K."/>
            <person name="Price E.P."/>
            <person name="Reitenga K.G."/>
            <person name="Robison R."/>
            <person name="Rosovitz M.J."/>
            <person name="Sarovich D.S."/>
            <person name="Teshima H."/>
        </authorList>
    </citation>
    <scope>NUCLEOTIDE SEQUENCE [LARGE SCALE GENOMIC DNA]</scope>
    <source>
        <strain evidence="5 7">MSHR44</strain>
    </source>
</reference>
<dbReference type="PANTHER" id="PTHR43132">
    <property type="entry name" value="ARSENICAL RESISTANCE OPERON REPRESSOR ARSR-RELATED"/>
    <property type="match status" value="1"/>
</dbReference>
<dbReference type="InterPro" id="IPR011991">
    <property type="entry name" value="ArsR-like_HTH"/>
</dbReference>
<dbReference type="PROSITE" id="PS50987">
    <property type="entry name" value="HTH_ARSR_2"/>
    <property type="match status" value="1"/>
</dbReference>
<proteinExistence type="predicted"/>
<dbReference type="EMBL" id="PHRB01000004">
    <property type="protein sequence ID" value="PJO67153.1"/>
    <property type="molecule type" value="Genomic_DNA"/>
</dbReference>
<keyword evidence="2" id="KW-0238">DNA-binding</keyword>
<evidence type="ECO:0000256" key="2">
    <source>
        <dbReference type="ARBA" id="ARBA00023125"/>
    </source>
</evidence>
<keyword evidence="1" id="KW-0805">Transcription regulation</keyword>
<evidence type="ECO:0000313" key="8">
    <source>
        <dbReference type="Proteomes" id="UP000231878"/>
    </source>
</evidence>
<feature type="domain" description="HTH arsR-type" evidence="4">
    <location>
        <begin position="14"/>
        <end position="109"/>
    </location>
</feature>
<dbReference type="AlphaFoldDB" id="A0A095FPF2"/>
<dbReference type="InterPro" id="IPR036390">
    <property type="entry name" value="WH_DNA-bd_sf"/>
</dbReference>
<keyword evidence="3" id="KW-0804">Transcription</keyword>
<dbReference type="SMART" id="SM00418">
    <property type="entry name" value="HTH_ARSR"/>
    <property type="match status" value="1"/>
</dbReference>
<gene>
    <name evidence="6" type="ORF">CWD88_06630</name>
    <name evidence="5" type="ORF">Y036_5729</name>
</gene>
<dbReference type="PANTHER" id="PTHR43132:SF6">
    <property type="entry name" value="HTH-TYPE TRANSCRIPTIONAL REPRESSOR CZRA"/>
    <property type="match status" value="1"/>
</dbReference>
<evidence type="ECO:0000256" key="3">
    <source>
        <dbReference type="ARBA" id="ARBA00023163"/>
    </source>
</evidence>
<evidence type="ECO:0000313" key="6">
    <source>
        <dbReference type="EMBL" id="PJO67153.1"/>
    </source>
</evidence>
<dbReference type="GO" id="GO:0003677">
    <property type="term" value="F:DNA binding"/>
    <property type="evidence" value="ECO:0007669"/>
    <property type="project" value="UniProtKB-KW"/>
</dbReference>
<dbReference type="Gene3D" id="1.10.10.10">
    <property type="entry name" value="Winged helix-like DNA-binding domain superfamily/Winged helix DNA-binding domain"/>
    <property type="match status" value="1"/>
</dbReference>
<dbReference type="OrthoDB" id="9791888at2"/>
<evidence type="ECO:0000313" key="7">
    <source>
        <dbReference type="Proteomes" id="UP000030475"/>
    </source>
</evidence>
<dbReference type="EMBL" id="JQIM01000008">
    <property type="protein sequence ID" value="KGX16230.1"/>
    <property type="molecule type" value="Genomic_DNA"/>
</dbReference>
<dbReference type="GeneID" id="93064027"/>
<protein>
    <submittedName>
        <fullName evidence="5">Bacterial regulatory, arsR family protein</fullName>
    </submittedName>
    <submittedName>
        <fullName evidence="6">Transcriptional regulator</fullName>
    </submittedName>
</protein>
<sequence>MSTRAEGRTSRAPLKRAQLRDCAEVFAALGDETRLRIVAALCAGTALSIAQITAGTDITRQSVTQHLLVLAQAGLVHDVKVGRERRWSFDPARIDAARAALDAIGRQWDQALLRLRQAVEG</sequence>
<name>A0A095FPF2_BURPE</name>
<comment type="caution">
    <text evidence="5">The sequence shown here is derived from an EMBL/GenBank/DDBJ whole genome shotgun (WGS) entry which is preliminary data.</text>
</comment>
<evidence type="ECO:0000259" key="4">
    <source>
        <dbReference type="PROSITE" id="PS50987"/>
    </source>
</evidence>
<dbReference type="KEGG" id="but:X994_5283"/>
<dbReference type="Proteomes" id="UP000030475">
    <property type="component" value="Unassembled WGS sequence"/>
</dbReference>
<dbReference type="NCBIfam" id="NF033788">
    <property type="entry name" value="HTH_metalloreg"/>
    <property type="match status" value="1"/>
</dbReference>
<dbReference type="SUPFAM" id="SSF46785">
    <property type="entry name" value="Winged helix' DNA-binding domain"/>
    <property type="match status" value="1"/>
</dbReference>
<dbReference type="Proteomes" id="UP000231878">
    <property type="component" value="Unassembled WGS sequence"/>
</dbReference>
<organism evidence="5 7">
    <name type="scientific">Burkholderia pseudomallei</name>
    <name type="common">Pseudomonas pseudomallei</name>
    <dbReference type="NCBI Taxonomy" id="28450"/>
    <lineage>
        <taxon>Bacteria</taxon>
        <taxon>Pseudomonadati</taxon>
        <taxon>Pseudomonadota</taxon>
        <taxon>Betaproteobacteria</taxon>
        <taxon>Burkholderiales</taxon>
        <taxon>Burkholderiaceae</taxon>
        <taxon>Burkholderia</taxon>
        <taxon>pseudomallei group</taxon>
    </lineage>
</organism>
<dbReference type="InterPro" id="IPR001845">
    <property type="entry name" value="HTH_ArsR_DNA-bd_dom"/>
</dbReference>
<reference evidence="6 8" key="2">
    <citation type="submission" date="2017-11" db="EMBL/GenBank/DDBJ databases">
        <title>Molecular characterization of Burkholderia pseudomallei and closely related isolates from Vietnam.</title>
        <authorList>
            <person name="Ustinov D.V."/>
            <person name="Antonov A.S."/>
            <person name="Avdusheva E.F."/>
            <person name="Shpak I.M."/>
            <person name="Zakharova I.B."/>
            <person name="Thi L.A."/>
            <person name="Teteryatnikova N."/>
            <person name="Lopasteyskaya Y.A."/>
            <person name="Kuzyutina J.A."/>
            <person name="Ngo T.N."/>
            <person name="Victorov D.V."/>
        </authorList>
    </citation>
    <scope>NUCLEOTIDE SEQUENCE [LARGE SCALE GENOMIC DNA]</scope>
    <source>
        <strain evidence="6 8">V1512</strain>
    </source>
</reference>
<evidence type="ECO:0000313" key="5">
    <source>
        <dbReference type="EMBL" id="KGX16230.1"/>
    </source>
</evidence>
<dbReference type="RefSeq" id="WP_004525103.1">
    <property type="nucleotide sequence ID" value="NZ_AP028072.1"/>
</dbReference>
<dbReference type="InterPro" id="IPR036388">
    <property type="entry name" value="WH-like_DNA-bd_sf"/>
</dbReference>
<dbReference type="PRINTS" id="PR00778">
    <property type="entry name" value="HTHARSR"/>
</dbReference>
<dbReference type="CDD" id="cd00090">
    <property type="entry name" value="HTH_ARSR"/>
    <property type="match status" value="1"/>
</dbReference>
<dbReference type="OMA" id="RLWQFEP"/>
<dbReference type="InterPro" id="IPR051011">
    <property type="entry name" value="Metal_resp_trans_reg"/>
</dbReference>
<dbReference type="GO" id="GO:0003700">
    <property type="term" value="F:DNA-binding transcription factor activity"/>
    <property type="evidence" value="ECO:0007669"/>
    <property type="project" value="InterPro"/>
</dbReference>
<evidence type="ECO:0000256" key="1">
    <source>
        <dbReference type="ARBA" id="ARBA00023015"/>
    </source>
</evidence>